<gene>
    <name evidence="4" type="ordered locus">LFE_0827</name>
</gene>
<dbReference type="Gene3D" id="3.30.70.150">
    <property type="entry name" value="RuBisCO large subunit, N-terminal domain"/>
    <property type="match status" value="1"/>
</dbReference>
<dbReference type="OrthoDB" id="9770811at2"/>
<evidence type="ECO:0000259" key="3">
    <source>
        <dbReference type="Pfam" id="PF02788"/>
    </source>
</evidence>
<dbReference type="InterPro" id="IPR000685">
    <property type="entry name" value="RuBisCO_lsu_C"/>
</dbReference>
<protein>
    <submittedName>
        <fullName evidence="4">Putative 2,3-diketo-5-methylthiopentyl-1-phosphate enolase</fullName>
    </submittedName>
</protein>
<dbReference type="SUPFAM" id="SSF54966">
    <property type="entry name" value="RuBisCO, large subunit, small (N-terminal) domain"/>
    <property type="match status" value="1"/>
</dbReference>
<dbReference type="HOGENOM" id="CLU_031450_3_1_0"/>
<dbReference type="STRING" id="1162668.LFE_0827"/>
<proteinExistence type="inferred from homology"/>
<dbReference type="Pfam" id="PF02788">
    <property type="entry name" value="RuBisCO_large_N"/>
    <property type="match status" value="1"/>
</dbReference>
<dbReference type="SFLD" id="SFLDG00301">
    <property type="entry name" value="RuBisCO-like_proteins"/>
    <property type="match status" value="1"/>
</dbReference>
<organism evidence="4 5">
    <name type="scientific">Leptospirillum ferrooxidans (strain C2-3)</name>
    <dbReference type="NCBI Taxonomy" id="1162668"/>
    <lineage>
        <taxon>Bacteria</taxon>
        <taxon>Pseudomonadati</taxon>
        <taxon>Nitrospirota</taxon>
        <taxon>Nitrospiria</taxon>
        <taxon>Nitrospirales</taxon>
        <taxon>Nitrospiraceae</taxon>
        <taxon>Leptospirillum</taxon>
    </lineage>
</organism>
<evidence type="ECO:0000259" key="2">
    <source>
        <dbReference type="Pfam" id="PF00016"/>
    </source>
</evidence>
<feature type="domain" description="Ribulose bisphosphate carboxylase large subunit ferrodoxin-like N-terminal" evidence="3">
    <location>
        <begin position="16"/>
        <end position="119"/>
    </location>
</feature>
<dbReference type="InterPro" id="IPR017443">
    <property type="entry name" value="RuBisCO_lsu_fd_N"/>
</dbReference>
<dbReference type="SFLD" id="SFLDS00014">
    <property type="entry name" value="RuBisCO"/>
    <property type="match status" value="1"/>
</dbReference>
<dbReference type="InterPro" id="IPR036376">
    <property type="entry name" value="RuBisCO_lsu_C_sf"/>
</dbReference>
<dbReference type="GO" id="GO:0016984">
    <property type="term" value="F:ribulose-bisphosphate carboxylase activity"/>
    <property type="evidence" value="ECO:0007669"/>
    <property type="project" value="InterPro"/>
</dbReference>
<evidence type="ECO:0000313" key="4">
    <source>
        <dbReference type="EMBL" id="BAM06537.1"/>
    </source>
</evidence>
<dbReference type="Gene3D" id="3.20.20.110">
    <property type="entry name" value="Ribulose bisphosphate carboxylase, large subunit, C-terminal domain"/>
    <property type="match status" value="1"/>
</dbReference>
<evidence type="ECO:0000256" key="1">
    <source>
        <dbReference type="RuleBase" id="RU003834"/>
    </source>
</evidence>
<reference evidence="5" key="2">
    <citation type="submission" date="2012-03" db="EMBL/GenBank/DDBJ databases">
        <title>The complete genome sequence of the pioneer microbe on fresh volcanic deposit, Leptospirillum ferrooxidans strain C2-3.</title>
        <authorList>
            <person name="Fujimura R."/>
            <person name="Sato Y."/>
            <person name="Nishizawa T."/>
            <person name="Nanba K."/>
            <person name="Oshima K."/>
            <person name="Hattori M."/>
            <person name="Kamijo T."/>
            <person name="Ohta H."/>
        </authorList>
    </citation>
    <scope>NUCLEOTIDE SEQUENCE [LARGE SCALE GENOMIC DNA]</scope>
    <source>
        <strain evidence="5">C2-3</strain>
    </source>
</reference>
<sequence length="385" mass="41549">MGAQIYFNKGKDLLISNDSKIRVTYRFPAGTDLEKMARMVAIGQSAGTWSPKFESRKDHLSGHLAEVVALFPSDNGGGLATIDYPVSNCPDSTGALLTAIMGKYSMAFPMKVVDLLLPERYGVLPAFGIQGIRRSLEIFDRPLLMAIFKPSLGLTAREHGEIFREAAFAGIDLMKDDEILPDIPECTALDRLASIRVVVDELWRVHRRRVLYAVNLSGRADQLIEKARILVSEGANALLLNVFAYGYPVLESLAADPLINVPLFCHPALSGVYTGPSDYGFSARVVLGTLMAHAGGDAVLFPTRFGNFPVLPEEESSLVDTLHKSSIFPVPSGGVNPGSVFPLVQAYGTNQIINAGTAIMDHPDGVSAGVRAFQIALSEAGFKVQ</sequence>
<dbReference type="SUPFAM" id="SSF51649">
    <property type="entry name" value="RuBisCo, C-terminal domain"/>
    <property type="match status" value="1"/>
</dbReference>
<dbReference type="Pfam" id="PF00016">
    <property type="entry name" value="RuBisCO_large"/>
    <property type="match status" value="1"/>
</dbReference>
<dbReference type="KEGG" id="lfc:LFE_0827"/>
<dbReference type="eggNOG" id="COG1850">
    <property type="taxonomic scope" value="Bacteria"/>
</dbReference>
<dbReference type="InterPro" id="IPR033966">
    <property type="entry name" value="RuBisCO"/>
</dbReference>
<evidence type="ECO:0000313" key="5">
    <source>
        <dbReference type="Proteomes" id="UP000007382"/>
    </source>
</evidence>
<dbReference type="AlphaFoldDB" id="I0IMN8"/>
<feature type="domain" description="Ribulose bisphosphate carboxylase large subunit C-terminal" evidence="2">
    <location>
        <begin position="128"/>
        <end position="287"/>
    </location>
</feature>
<name>I0IMN8_LEPFC</name>
<dbReference type="PATRIC" id="fig|1162668.3.peg.969"/>
<dbReference type="PANTHER" id="PTHR42704">
    <property type="entry name" value="RIBULOSE BISPHOSPHATE CARBOXYLASE"/>
    <property type="match status" value="1"/>
</dbReference>
<dbReference type="Proteomes" id="UP000007382">
    <property type="component" value="Chromosome"/>
</dbReference>
<keyword evidence="5" id="KW-1185">Reference proteome</keyword>
<accession>I0IMN8</accession>
<reference evidence="4 5" key="1">
    <citation type="journal article" date="2012" name="J. Bacteriol.">
        <title>Complete Genome Sequence of Leptospirillum ferrooxidans Strain C2-3, Isolated from a Fresh Volcanic Ash Deposit on the Island of Miyake, Japan.</title>
        <authorList>
            <person name="Fujimura R."/>
            <person name="Sato Y."/>
            <person name="Nishizawa T."/>
            <person name="Oshima K."/>
            <person name="Kim S.-W."/>
            <person name="Hattori M."/>
            <person name="Kamijo T."/>
            <person name="Ohta H."/>
        </authorList>
    </citation>
    <scope>NUCLEOTIDE SEQUENCE [LARGE SCALE GENOMIC DNA]</scope>
    <source>
        <strain evidence="4 5">C2-3</strain>
    </source>
</reference>
<dbReference type="EMBL" id="AP012342">
    <property type="protein sequence ID" value="BAM06537.1"/>
    <property type="molecule type" value="Genomic_DNA"/>
</dbReference>
<dbReference type="PANTHER" id="PTHR42704:SF17">
    <property type="entry name" value="RIBULOSE BISPHOSPHATE CARBOXYLASE LARGE CHAIN"/>
    <property type="match status" value="1"/>
</dbReference>
<comment type="similarity">
    <text evidence="1">Belongs to the RuBisCO large chain family.</text>
</comment>
<dbReference type="GO" id="GO:0015977">
    <property type="term" value="P:carbon fixation"/>
    <property type="evidence" value="ECO:0007669"/>
    <property type="project" value="InterPro"/>
</dbReference>
<dbReference type="InterPro" id="IPR036422">
    <property type="entry name" value="RuBisCO_lsu_N_sf"/>
</dbReference>
<dbReference type="GO" id="GO:0000287">
    <property type="term" value="F:magnesium ion binding"/>
    <property type="evidence" value="ECO:0007669"/>
    <property type="project" value="InterPro"/>
</dbReference>